<proteinExistence type="predicted"/>
<dbReference type="RefSeq" id="WP_135432303.1">
    <property type="nucleotide sequence ID" value="NZ_RPEM01000009.1"/>
</dbReference>
<reference evidence="2 3" key="1">
    <citation type="submission" date="2018-11" db="EMBL/GenBank/DDBJ databases">
        <title>Tabrizicola sp. isolated from sediment of alpine lake.</title>
        <authorList>
            <person name="Liu Z."/>
        </authorList>
    </citation>
    <scope>NUCLEOTIDE SEQUENCE [LARGE SCALE GENOMIC DNA]</scope>
    <source>
        <strain evidence="2 3">DRYC-M-16</strain>
    </source>
</reference>
<gene>
    <name evidence="2" type="ORF">EEB11_14065</name>
</gene>
<evidence type="ECO:0000256" key="1">
    <source>
        <dbReference type="SAM" id="SignalP"/>
    </source>
</evidence>
<evidence type="ECO:0000313" key="3">
    <source>
        <dbReference type="Proteomes" id="UP000297741"/>
    </source>
</evidence>
<organism evidence="2 3">
    <name type="scientific">Pseudotabrizicola sediminis</name>
    <dbReference type="NCBI Taxonomy" id="2486418"/>
    <lineage>
        <taxon>Bacteria</taxon>
        <taxon>Pseudomonadati</taxon>
        <taxon>Pseudomonadota</taxon>
        <taxon>Alphaproteobacteria</taxon>
        <taxon>Rhodobacterales</taxon>
        <taxon>Paracoccaceae</taxon>
        <taxon>Pseudotabrizicola</taxon>
    </lineage>
</organism>
<keyword evidence="1" id="KW-0732">Signal</keyword>
<dbReference type="EMBL" id="RPEM01000009">
    <property type="protein sequence ID" value="TGD42403.1"/>
    <property type="molecule type" value="Genomic_DNA"/>
</dbReference>
<accession>A0ABY2KMW3</accession>
<feature type="chain" id="PRO_5047468426" evidence="1">
    <location>
        <begin position="22"/>
        <end position="222"/>
    </location>
</feature>
<sequence>MTRPLPLAAALLFCLAGMARAFDGVPVDGILPDADFFRTATCGAEPGQDCQHPPVTWAKRNLTLAVIPSDAESGLLFWMLLSASVDYAIAQINGAGSGLTITRIAGPEADIRLSLTDATDGSQVVDVPGVSGAGVMGVGYATLWWTPEHKITEASILISTAITPGEIVSVVLEEIFQTTGPLFDIDSPAYEGVSILSQTSNATVTIAGQDARLLRHLYPPEP</sequence>
<keyword evidence="3" id="KW-1185">Reference proteome</keyword>
<feature type="signal peptide" evidence="1">
    <location>
        <begin position="1"/>
        <end position="21"/>
    </location>
</feature>
<name>A0ABY2KMW3_9RHOB</name>
<dbReference type="Proteomes" id="UP000297741">
    <property type="component" value="Unassembled WGS sequence"/>
</dbReference>
<protein>
    <submittedName>
        <fullName evidence="2">Uncharacterized protein</fullName>
    </submittedName>
</protein>
<evidence type="ECO:0000313" key="2">
    <source>
        <dbReference type="EMBL" id="TGD42403.1"/>
    </source>
</evidence>
<comment type="caution">
    <text evidence="2">The sequence shown here is derived from an EMBL/GenBank/DDBJ whole genome shotgun (WGS) entry which is preliminary data.</text>
</comment>